<dbReference type="Gene3D" id="2.60.120.200">
    <property type="match status" value="1"/>
</dbReference>
<feature type="compositionally biased region" description="Polar residues" evidence="14">
    <location>
        <begin position="73"/>
        <end position="84"/>
    </location>
</feature>
<dbReference type="Proteomes" id="UP000518266">
    <property type="component" value="Unassembled WGS sequence"/>
</dbReference>
<comment type="caution">
    <text evidence="17">The sequence shown here is derived from an EMBL/GenBank/DDBJ whole genome shotgun (WGS) entry which is preliminary data.</text>
</comment>
<feature type="region of interest" description="Disordered" evidence="14">
    <location>
        <begin position="71"/>
        <end position="107"/>
    </location>
</feature>
<feature type="domain" description="FZ" evidence="16">
    <location>
        <begin position="140"/>
        <end position="206"/>
    </location>
</feature>
<dbReference type="PROSITE" id="PS50038">
    <property type="entry name" value="FZ"/>
    <property type="match status" value="1"/>
</dbReference>
<feature type="compositionally biased region" description="Basic and acidic residues" evidence="14">
    <location>
        <begin position="1200"/>
        <end position="1211"/>
    </location>
</feature>
<feature type="compositionally biased region" description="Gly residues" evidence="14">
    <location>
        <begin position="944"/>
        <end position="965"/>
    </location>
</feature>
<dbReference type="FunFam" id="2.60.120.200:FF:000039">
    <property type="entry name" value="Collagen XV alpha 1 chain"/>
    <property type="match status" value="1"/>
</dbReference>
<evidence type="ECO:0000256" key="8">
    <source>
        <dbReference type="ARBA" id="ARBA00023119"/>
    </source>
</evidence>
<evidence type="ECO:0000313" key="17">
    <source>
        <dbReference type="EMBL" id="KAF3857459.1"/>
    </source>
</evidence>
<name>A0A7J5Z8U5_DISMA</name>
<keyword evidence="3" id="KW-0272">Extracellular matrix</keyword>
<dbReference type="InterPro" id="IPR016187">
    <property type="entry name" value="CTDL_fold"/>
</dbReference>
<comment type="similarity">
    <text evidence="12">Belongs to the multiplexin collagen family.</text>
</comment>
<dbReference type="InterPro" id="IPR048287">
    <property type="entry name" value="TSPN-like_N"/>
</dbReference>
<reference evidence="17 18" key="1">
    <citation type="submission" date="2020-03" db="EMBL/GenBank/DDBJ databases">
        <title>Dissostichus mawsoni Genome sequencing and assembly.</title>
        <authorList>
            <person name="Park H."/>
        </authorList>
    </citation>
    <scope>NUCLEOTIDE SEQUENCE [LARGE SCALE GENOMIC DNA]</scope>
    <source>
        <strain evidence="17">DM0001</strain>
        <tissue evidence="17">Muscle</tissue>
    </source>
</reference>
<evidence type="ECO:0000256" key="9">
    <source>
        <dbReference type="ARBA" id="ARBA00023157"/>
    </source>
</evidence>
<dbReference type="GO" id="GO:0005615">
    <property type="term" value="C:extracellular space"/>
    <property type="evidence" value="ECO:0007669"/>
    <property type="project" value="TreeGrafter"/>
</dbReference>
<sequence length="1488" mass="157727">MRSRDRCSMWTLQTCILLLLLVRQTQPQRTGGGTESGGDTLRGTMLRMKTLLLLLAVFAWSSDAWFWSKDPEPTTSTSIESAPSGTPGAANATQKNLEEEEEEDNLSGVGEEILNMATGIRKFVAAWDVTPTPGTTNGGPTQKWFLCLLLAPRCTAPPHPHLPCRSFCQVLQDSCWASLEDGRLPVECHLLPDGGQEPGGPACASVSNLKEESGVSLLQLIGDPPPDEIPRVTGPRGEPGFIFNRASVSGQPALAHVPNPFHRHFSLVFHIKPTSPGASVLFSITDGPQKIMYVGVKLSAVQNGRQRVQFFYTEPGSEVSYEAASFEVPSMVEIWSRFSLSVFDEQVTFYQGCDSEPQVVKFERSPDPMELDAGAGIFVGQAGGADADKFKGVILDLKVVGDHRAAERLCDDEDDSDAASGDFGSGDGERRQTGRTVKVNHSSSLAAGSCPPLIASQGNRLRESGTAGSKGEKGDRGIQGLTGDLGPAGPKGSPPPRVLRVLLLLFLLSGRRTEGRKRSKVPGSVTPVIKESAGLRGPLGSLAPGPAAEVVRLGNGDVVQQVSGPSGPPGFPGINGAQGPAGRTESRVPRGHKGDVGEGQPGPRGAPGPPGLPGTGTGDHPTFFDMEGSGFPDLDKIRGGRGRGLPGLPGPPGPPGTSVALGPNGPVAFGPPGPPGQDGVPGIPGPPGQPGRPGLPGPGGERGEGGDLGLPGVAGEKQNSQDSGFFRACILTLLHPLRGLRVTWVCRVLRGNRGWRGFQVPWGPSDPPDLQGHQGLGTEEVMVNPVCPVTMETKEPRGHEDLQGCQEWTGSLDSRAIRETEDREESRVFQGVTGGSGASRAPGPPGEVTYQRSDGGSGLPGRAGFPGPRGLKETKGTQGFQEMQLRGRKESLESSWGLTGDLSTSGVLQDGDAGPPGPEGPSGPYGASGHKGEIGIPGRPGRPGLNGVGGEKGDSGSGSGVGYPGVPGPPGPPGPPGSYPTDRQGLLKEIKVTPDPQAELRLQMKGESGTPGYKGDKGEPAGGHYDPRYGVSGAGVPGAPGPPGPRGDSSVGPAGPQGPPGQPGRGYDGQQGPPGPPGPAGGSTPEVTEAHRLSTFLDPRDHLEHLDYLHTPQGTYDIMTATARRQPEGSLVYIIEQTDLYLRVRGGIRQVQCFGFFFTYNDHYLNVHNAPYFHSHNAHYFQGNEVAAVEPPPVVPYSPHHTDPSVHDSQRQPESPYPSNPDPRYPSHPDPRYPSNPDPRYQPDPRFPPPTDPRFPSYTDRLNQPDGRVSVNTAQERPAYPDSRYADPRYAVTPQRRPPPRVPHTPVHHHTSGAGLHLIALNSPHSGSMRGIRGADYQCFTQAQAIGMKGTFRAFLSAKLQDLHSIVRRSDRDHLPIVNLKDEVLYDSWDAIFNEGRMKDNVPMYSFDGKDVLNDSTWPEKMLWHGSNAAGRGQVDSICEGWRVGERALSGTAAELRSGNLLQQTPSSCSDSYVVLCIENSYIGQAKR</sequence>
<dbReference type="GO" id="GO:0030020">
    <property type="term" value="F:extracellular matrix structural constituent conferring tensile strength"/>
    <property type="evidence" value="ECO:0007669"/>
    <property type="project" value="TreeGrafter"/>
</dbReference>
<dbReference type="SUPFAM" id="SSF49899">
    <property type="entry name" value="Concanavalin A-like lectins/glucanases"/>
    <property type="match status" value="1"/>
</dbReference>
<keyword evidence="4 15" id="KW-0732">Signal</keyword>
<keyword evidence="18" id="KW-1185">Reference proteome</keyword>
<dbReference type="OrthoDB" id="10060752at2759"/>
<dbReference type="InterPro" id="IPR020067">
    <property type="entry name" value="Frizzled_dom"/>
</dbReference>
<feature type="region of interest" description="Disordered" evidence="14">
    <location>
        <begin position="411"/>
        <end position="494"/>
    </location>
</feature>
<evidence type="ECO:0000256" key="11">
    <source>
        <dbReference type="ARBA" id="ARBA00023278"/>
    </source>
</evidence>
<evidence type="ECO:0000256" key="15">
    <source>
        <dbReference type="SAM" id="SignalP"/>
    </source>
</evidence>
<evidence type="ECO:0000256" key="4">
    <source>
        <dbReference type="ARBA" id="ARBA00022729"/>
    </source>
</evidence>
<dbReference type="SUPFAM" id="SSF56436">
    <property type="entry name" value="C-type lectin-like"/>
    <property type="match status" value="1"/>
</dbReference>
<feature type="compositionally biased region" description="Basic and acidic residues" evidence="14">
    <location>
        <begin position="584"/>
        <end position="596"/>
    </location>
</feature>
<dbReference type="Pfam" id="PF06482">
    <property type="entry name" value="Endostatin"/>
    <property type="match status" value="1"/>
</dbReference>
<dbReference type="PANTHER" id="PTHR24023">
    <property type="entry name" value="COLLAGEN ALPHA"/>
    <property type="match status" value="1"/>
</dbReference>
<evidence type="ECO:0000256" key="6">
    <source>
        <dbReference type="ARBA" id="ARBA00022889"/>
    </source>
</evidence>
<accession>A0A7J5Z8U5</accession>
<dbReference type="InterPro" id="IPR013320">
    <property type="entry name" value="ConA-like_dom_sf"/>
</dbReference>
<dbReference type="InterPro" id="IPR016186">
    <property type="entry name" value="C-type_lectin-like/link_sf"/>
</dbReference>
<dbReference type="Gene3D" id="1.10.2000.10">
    <property type="entry name" value="Frizzled cysteine-rich domain"/>
    <property type="match status" value="1"/>
</dbReference>
<dbReference type="EMBL" id="JAAKFY010000005">
    <property type="protein sequence ID" value="KAF3857459.1"/>
    <property type="molecule type" value="Genomic_DNA"/>
</dbReference>
<evidence type="ECO:0000256" key="3">
    <source>
        <dbReference type="ARBA" id="ARBA00022530"/>
    </source>
</evidence>
<feature type="compositionally biased region" description="Basic and acidic residues" evidence="14">
    <location>
        <begin position="818"/>
        <end position="827"/>
    </location>
</feature>
<evidence type="ECO:0000256" key="7">
    <source>
        <dbReference type="ARBA" id="ARBA00022974"/>
    </source>
</evidence>
<feature type="compositionally biased region" description="Pro residues" evidence="14">
    <location>
        <begin position="966"/>
        <end position="978"/>
    </location>
</feature>
<dbReference type="InterPro" id="IPR010515">
    <property type="entry name" value="Collagenase_NC10/endostatin"/>
</dbReference>
<keyword evidence="9" id="KW-1015">Disulfide bond</keyword>
<feature type="signal peptide" evidence="15">
    <location>
        <begin position="1"/>
        <end position="27"/>
    </location>
</feature>
<evidence type="ECO:0000256" key="10">
    <source>
        <dbReference type="ARBA" id="ARBA00023180"/>
    </source>
</evidence>
<evidence type="ECO:0000256" key="13">
    <source>
        <dbReference type="PROSITE-ProRule" id="PRU00090"/>
    </source>
</evidence>
<keyword evidence="7" id="KW-0654">Proteoglycan</keyword>
<organism evidence="17 18">
    <name type="scientific">Dissostichus mawsoni</name>
    <name type="common">Antarctic cod</name>
    <dbReference type="NCBI Taxonomy" id="36200"/>
    <lineage>
        <taxon>Eukaryota</taxon>
        <taxon>Metazoa</taxon>
        <taxon>Chordata</taxon>
        <taxon>Craniata</taxon>
        <taxon>Vertebrata</taxon>
        <taxon>Euteleostomi</taxon>
        <taxon>Actinopterygii</taxon>
        <taxon>Neopterygii</taxon>
        <taxon>Teleostei</taxon>
        <taxon>Neoteleostei</taxon>
        <taxon>Acanthomorphata</taxon>
        <taxon>Eupercaria</taxon>
        <taxon>Perciformes</taxon>
        <taxon>Notothenioidei</taxon>
        <taxon>Nototheniidae</taxon>
        <taxon>Dissostichus</taxon>
    </lineage>
</organism>
<evidence type="ECO:0000256" key="1">
    <source>
        <dbReference type="ARBA" id="ARBA00004498"/>
    </source>
</evidence>
<dbReference type="GO" id="GO:0031012">
    <property type="term" value="C:extracellular matrix"/>
    <property type="evidence" value="ECO:0007669"/>
    <property type="project" value="TreeGrafter"/>
</dbReference>
<feature type="compositionally biased region" description="Polar residues" evidence="14">
    <location>
        <begin position="893"/>
        <end position="907"/>
    </location>
</feature>
<dbReference type="Gene3D" id="3.10.100.10">
    <property type="entry name" value="Mannose-Binding Protein A, subunit A"/>
    <property type="match status" value="1"/>
</dbReference>
<dbReference type="SMART" id="SM00210">
    <property type="entry name" value="TSPN"/>
    <property type="match status" value="1"/>
</dbReference>
<keyword evidence="11" id="KW-0379">Hydroxylation</keyword>
<keyword evidence="5" id="KW-0677">Repeat</keyword>
<dbReference type="FunFam" id="3.10.100.10:FF:000008">
    <property type="entry name" value="collagen alpha-1(XVIII) chain isoform X1"/>
    <property type="match status" value="1"/>
</dbReference>
<feature type="region of interest" description="Disordered" evidence="14">
    <location>
        <begin position="560"/>
        <end position="719"/>
    </location>
</feature>
<evidence type="ECO:0000256" key="2">
    <source>
        <dbReference type="ARBA" id="ARBA00022525"/>
    </source>
</evidence>
<dbReference type="GO" id="GO:0007155">
    <property type="term" value="P:cell adhesion"/>
    <property type="evidence" value="ECO:0007669"/>
    <property type="project" value="UniProtKB-KW"/>
</dbReference>
<gene>
    <name evidence="17" type="ORF">F7725_009318</name>
</gene>
<dbReference type="InterPro" id="IPR036790">
    <property type="entry name" value="Frizzled_dom_sf"/>
</dbReference>
<dbReference type="InterPro" id="IPR050149">
    <property type="entry name" value="Collagen_superfamily"/>
</dbReference>
<dbReference type="GO" id="GO:0005581">
    <property type="term" value="C:collagen trimer"/>
    <property type="evidence" value="ECO:0007669"/>
    <property type="project" value="UniProtKB-KW"/>
</dbReference>
<feature type="region of interest" description="Disordered" evidence="14">
    <location>
        <begin position="1191"/>
        <end position="1310"/>
    </location>
</feature>
<feature type="compositionally biased region" description="Low complexity" evidence="14">
    <location>
        <begin position="922"/>
        <end position="943"/>
    </location>
</feature>
<feature type="compositionally biased region" description="Pro residues" evidence="14">
    <location>
        <begin position="683"/>
        <end position="696"/>
    </location>
</feature>
<keyword evidence="2" id="KW-0964">Secreted</keyword>
<keyword evidence="8" id="KW-0176">Collagen</keyword>
<evidence type="ECO:0000313" key="18">
    <source>
        <dbReference type="Proteomes" id="UP000518266"/>
    </source>
</evidence>
<evidence type="ECO:0000259" key="16">
    <source>
        <dbReference type="PROSITE" id="PS50038"/>
    </source>
</evidence>
<dbReference type="PANTHER" id="PTHR24023:SF1112">
    <property type="entry name" value="COL_CUTICLE_N DOMAIN-CONTAINING PROTEIN-RELATED"/>
    <property type="match status" value="1"/>
</dbReference>
<dbReference type="InterPro" id="IPR045463">
    <property type="entry name" value="XV/XVIII_trimerization_dom"/>
</dbReference>
<feature type="region of interest" description="Disordered" evidence="14">
    <location>
        <begin position="1003"/>
        <end position="1087"/>
    </location>
</feature>
<evidence type="ECO:0000256" key="12">
    <source>
        <dbReference type="ARBA" id="ARBA00061275"/>
    </source>
</evidence>
<dbReference type="SUPFAM" id="SSF63501">
    <property type="entry name" value="Frizzled cysteine-rich domain"/>
    <property type="match status" value="1"/>
</dbReference>
<protein>
    <recommendedName>
        <fullName evidence="16">FZ domain-containing protein</fullName>
    </recommendedName>
</protein>
<evidence type="ECO:0000256" key="5">
    <source>
        <dbReference type="ARBA" id="ARBA00022737"/>
    </source>
</evidence>
<comment type="caution">
    <text evidence="13">Lacks conserved residue(s) required for the propagation of feature annotation.</text>
</comment>
<dbReference type="CDD" id="cd00247">
    <property type="entry name" value="Endostatin-like"/>
    <property type="match status" value="1"/>
</dbReference>
<keyword evidence="6" id="KW-0130">Cell adhesion</keyword>
<evidence type="ECO:0000256" key="14">
    <source>
        <dbReference type="SAM" id="MobiDB-lite"/>
    </source>
</evidence>
<proteinExistence type="inferred from homology"/>
<dbReference type="GO" id="GO:0030198">
    <property type="term" value="P:extracellular matrix organization"/>
    <property type="evidence" value="ECO:0007669"/>
    <property type="project" value="TreeGrafter"/>
</dbReference>
<feature type="compositionally biased region" description="Pro residues" evidence="14">
    <location>
        <begin position="1215"/>
        <end position="1224"/>
    </location>
</feature>
<keyword evidence="10" id="KW-0325">Glycoprotein</keyword>
<feature type="compositionally biased region" description="Pro residues" evidence="14">
    <location>
        <begin position="1232"/>
        <end position="1253"/>
    </location>
</feature>
<comment type="subcellular location">
    <subcellularLocation>
        <location evidence="1">Secreted</location>
        <location evidence="1">Extracellular space</location>
        <location evidence="1">Extracellular matrix</location>
    </subcellularLocation>
</comment>
<dbReference type="SMART" id="SM00063">
    <property type="entry name" value="FRI"/>
    <property type="match status" value="1"/>
</dbReference>
<feature type="region of interest" description="Disordered" evidence="14">
    <location>
        <begin position="818"/>
        <end position="983"/>
    </location>
</feature>
<dbReference type="Pfam" id="PF20010">
    <property type="entry name" value="Collagen_trimer"/>
    <property type="match status" value="1"/>
</dbReference>
<dbReference type="Gene3D" id="3.40.1620.70">
    <property type="match status" value="1"/>
</dbReference>
<feature type="chain" id="PRO_5029746615" description="FZ domain-containing protein" evidence="15">
    <location>
        <begin position="28"/>
        <end position="1488"/>
    </location>
</feature>